<keyword evidence="10" id="KW-1185">Reference proteome</keyword>
<keyword evidence="4" id="KW-0804">Transcription</keyword>
<dbReference type="GO" id="GO:0016593">
    <property type="term" value="C:Cdc73/Paf1 complex"/>
    <property type="evidence" value="ECO:0007669"/>
    <property type="project" value="InterPro"/>
</dbReference>
<evidence type="ECO:0000256" key="1">
    <source>
        <dbReference type="ARBA" id="ARBA00004123"/>
    </source>
</evidence>
<feature type="domain" description="Paf1 complex subunit Cdc73 N-terminal" evidence="8">
    <location>
        <begin position="59"/>
        <end position="145"/>
    </location>
</feature>
<evidence type="ECO:0000256" key="4">
    <source>
        <dbReference type="ARBA" id="ARBA00023163"/>
    </source>
</evidence>
<evidence type="ECO:0000256" key="6">
    <source>
        <dbReference type="SAM" id="MobiDB-lite"/>
    </source>
</evidence>
<dbReference type="Proteomes" id="UP001150569">
    <property type="component" value="Unassembled WGS sequence"/>
</dbReference>
<dbReference type="InterPro" id="IPR032041">
    <property type="entry name" value="Cdc73_N"/>
</dbReference>
<dbReference type="InterPro" id="IPR031336">
    <property type="entry name" value="CDC73_C"/>
</dbReference>
<dbReference type="AlphaFoldDB" id="A0A9W8DUJ9"/>
<evidence type="ECO:0000256" key="2">
    <source>
        <dbReference type="ARBA" id="ARBA00010427"/>
    </source>
</evidence>
<dbReference type="EMBL" id="JANBPT010000164">
    <property type="protein sequence ID" value="KAJ1926543.1"/>
    <property type="molecule type" value="Genomic_DNA"/>
</dbReference>
<dbReference type="PANTHER" id="PTHR12466:SF8">
    <property type="entry name" value="PARAFIBROMIN"/>
    <property type="match status" value="1"/>
</dbReference>
<feature type="region of interest" description="Disordered" evidence="6">
    <location>
        <begin position="200"/>
        <end position="242"/>
    </location>
</feature>
<proteinExistence type="inferred from homology"/>
<evidence type="ECO:0000259" key="7">
    <source>
        <dbReference type="Pfam" id="PF05179"/>
    </source>
</evidence>
<dbReference type="FunFam" id="3.40.50.11990:FF:000002">
    <property type="entry name" value="protein CDC73 homolog"/>
    <property type="match status" value="1"/>
</dbReference>
<evidence type="ECO:0000313" key="10">
    <source>
        <dbReference type="Proteomes" id="UP001150569"/>
    </source>
</evidence>
<organism evidence="9 10">
    <name type="scientific">Tieghemiomyces parasiticus</name>
    <dbReference type="NCBI Taxonomy" id="78921"/>
    <lineage>
        <taxon>Eukaryota</taxon>
        <taxon>Fungi</taxon>
        <taxon>Fungi incertae sedis</taxon>
        <taxon>Zoopagomycota</taxon>
        <taxon>Kickxellomycotina</taxon>
        <taxon>Dimargaritomycetes</taxon>
        <taxon>Dimargaritales</taxon>
        <taxon>Dimargaritaceae</taxon>
        <taxon>Tieghemiomyces</taxon>
    </lineage>
</organism>
<evidence type="ECO:0000313" key="9">
    <source>
        <dbReference type="EMBL" id="KAJ1926543.1"/>
    </source>
</evidence>
<dbReference type="GO" id="GO:0032968">
    <property type="term" value="P:positive regulation of transcription elongation by RNA polymerase II"/>
    <property type="evidence" value="ECO:0007669"/>
    <property type="project" value="TreeGrafter"/>
</dbReference>
<dbReference type="GO" id="GO:0000993">
    <property type="term" value="F:RNA polymerase II complex binding"/>
    <property type="evidence" value="ECO:0007669"/>
    <property type="project" value="TreeGrafter"/>
</dbReference>
<accession>A0A9W8DUJ9</accession>
<feature type="domain" description="Cell division control protein 73 C-terminal" evidence="7">
    <location>
        <begin position="246"/>
        <end position="397"/>
    </location>
</feature>
<keyword evidence="5" id="KW-0539">Nucleus</keyword>
<gene>
    <name evidence="9" type="primary">CDC73_1</name>
    <name evidence="9" type="ORF">IWQ60_003718</name>
</gene>
<dbReference type="PANTHER" id="PTHR12466">
    <property type="entry name" value="CDC73 DOMAIN PROTEIN"/>
    <property type="match status" value="1"/>
</dbReference>
<comment type="subcellular location">
    <subcellularLocation>
        <location evidence="1">Nucleus</location>
    </subcellularLocation>
</comment>
<reference evidence="9" key="1">
    <citation type="submission" date="2022-07" db="EMBL/GenBank/DDBJ databases">
        <title>Phylogenomic reconstructions and comparative analyses of Kickxellomycotina fungi.</title>
        <authorList>
            <person name="Reynolds N.K."/>
            <person name="Stajich J.E."/>
            <person name="Barry K."/>
            <person name="Grigoriev I.V."/>
            <person name="Crous P."/>
            <person name="Smith M.E."/>
        </authorList>
    </citation>
    <scope>NUCLEOTIDE SEQUENCE</scope>
    <source>
        <strain evidence="9">RSA 861</strain>
    </source>
</reference>
<dbReference type="GO" id="GO:0006368">
    <property type="term" value="P:transcription elongation by RNA polymerase II"/>
    <property type="evidence" value="ECO:0007669"/>
    <property type="project" value="InterPro"/>
</dbReference>
<dbReference type="InterPro" id="IPR007852">
    <property type="entry name" value="Cdc73/Parafibromin"/>
</dbReference>
<protein>
    <submittedName>
        <fullName evidence="9">Accessory factor associated with RNA polymerase II</fullName>
    </submittedName>
</protein>
<name>A0A9W8DUJ9_9FUNG</name>
<dbReference type="Pfam" id="PF16050">
    <property type="entry name" value="CDC73_N"/>
    <property type="match status" value="1"/>
</dbReference>
<evidence type="ECO:0000259" key="8">
    <source>
        <dbReference type="Pfam" id="PF16050"/>
    </source>
</evidence>
<dbReference type="OrthoDB" id="2186602at2759"/>
<sequence length="408" mass="45740">MATDPLFLLRDHVIHKRPIVFLGADGKELPTLASATDIKLASDTDKPVILPRATPTAYKKSGSTEDYYALDSLVFLAQNHTLVYSSLLKEGISVGISPVSILDMRHLTDFLTGKVETTDNIVQKKRPAPADVPASESIASKQRKHEPHYPSFEAVKNDTEVSARIMEGERIISNHYSVLDSSKDLSGILKVYRDLYPEDFANGKSATPQRGTPGSVRTGAASRPNPSLAGVPAPKRLPPPSKRAHRIPLIVVPAAATSLITMYNVQEFLQNHTYVPNQQVRELGTKKESRITLERARIGHPKPMLYHIVDSVEKFKPDDWDRLAAVFTVGATWQFKKWKWEDPREIFKHVKGFYVKLADEKPKDSIATWNVETIDVDRSKRHKDKAVVSQLWDSLDSYIAAYKPNLMQ</sequence>
<dbReference type="Pfam" id="PF05179">
    <property type="entry name" value="CDC73_C"/>
    <property type="match status" value="1"/>
</dbReference>
<comment type="caution">
    <text evidence="9">The sequence shown here is derived from an EMBL/GenBank/DDBJ whole genome shotgun (WGS) entry which is preliminary data.</text>
</comment>
<feature type="region of interest" description="Disordered" evidence="6">
    <location>
        <begin position="124"/>
        <end position="147"/>
    </location>
</feature>
<keyword evidence="3" id="KW-0805">Transcription regulation</keyword>
<dbReference type="InterPro" id="IPR038103">
    <property type="entry name" value="CDC73_C_sf"/>
</dbReference>
<dbReference type="Gene3D" id="3.40.50.11990">
    <property type="entry name" value="RNA polymerase II accessory factor, Cdc73 C-terminal domain"/>
    <property type="match status" value="1"/>
</dbReference>
<evidence type="ECO:0000256" key="3">
    <source>
        <dbReference type="ARBA" id="ARBA00023015"/>
    </source>
</evidence>
<evidence type="ECO:0000256" key="5">
    <source>
        <dbReference type="ARBA" id="ARBA00023242"/>
    </source>
</evidence>
<comment type="similarity">
    <text evidence="2">Belongs to the CDC73 family.</text>
</comment>